<comment type="caution">
    <text evidence="5">The sequence shown here is derived from an EMBL/GenBank/DDBJ whole genome shotgun (WGS) entry which is preliminary data.</text>
</comment>
<keyword evidence="1" id="KW-0175">Coiled coil</keyword>
<proteinExistence type="inferred from homology"/>
<dbReference type="Gene3D" id="3.40.50.300">
    <property type="entry name" value="P-loop containing nucleotide triphosphate hydrolases"/>
    <property type="match status" value="2"/>
</dbReference>
<dbReference type="SUPFAM" id="SSF52540">
    <property type="entry name" value="P-loop containing nucleoside triphosphate hydrolases"/>
    <property type="match status" value="2"/>
</dbReference>
<feature type="region of interest" description="Disordered" evidence="3">
    <location>
        <begin position="383"/>
        <end position="407"/>
    </location>
</feature>
<dbReference type="Gene3D" id="1.10.287.1490">
    <property type="match status" value="2"/>
</dbReference>
<evidence type="ECO:0000256" key="1">
    <source>
        <dbReference type="ARBA" id="ARBA00023054"/>
    </source>
</evidence>
<feature type="region of interest" description="Disordered" evidence="3">
    <location>
        <begin position="424"/>
        <end position="457"/>
    </location>
</feature>
<dbReference type="InterPro" id="IPR038729">
    <property type="entry name" value="Rad50/SbcC_AAA"/>
</dbReference>
<feature type="region of interest" description="Disordered" evidence="3">
    <location>
        <begin position="654"/>
        <end position="673"/>
    </location>
</feature>
<dbReference type="PANTHER" id="PTHR32114">
    <property type="entry name" value="ABC TRANSPORTER ABCH.3"/>
    <property type="match status" value="1"/>
</dbReference>
<dbReference type="PANTHER" id="PTHR32114:SF2">
    <property type="entry name" value="ABC TRANSPORTER ABCH.3"/>
    <property type="match status" value="1"/>
</dbReference>
<dbReference type="Proteomes" id="UP001597139">
    <property type="component" value="Unassembled WGS sequence"/>
</dbReference>
<feature type="compositionally biased region" description="Basic and acidic residues" evidence="3">
    <location>
        <begin position="247"/>
        <end position="265"/>
    </location>
</feature>
<feature type="compositionally biased region" description="Basic and acidic residues" evidence="3">
    <location>
        <begin position="204"/>
        <end position="214"/>
    </location>
</feature>
<dbReference type="AlphaFoldDB" id="A0ABD6BQY6"/>
<organism evidence="5 6">
    <name type="scientific">Halolamina litorea</name>
    <dbReference type="NCBI Taxonomy" id="1515593"/>
    <lineage>
        <taxon>Archaea</taxon>
        <taxon>Methanobacteriati</taxon>
        <taxon>Methanobacteriota</taxon>
        <taxon>Stenosarchaea group</taxon>
        <taxon>Halobacteria</taxon>
        <taxon>Halobacteriales</taxon>
        <taxon>Haloferacaceae</taxon>
    </lineage>
</organism>
<name>A0ABD6BQY6_9EURY</name>
<feature type="region of interest" description="Disordered" evidence="3">
    <location>
        <begin position="247"/>
        <end position="266"/>
    </location>
</feature>
<comment type="similarity">
    <text evidence="2">Belongs to the Sph1/Sph2 family.</text>
</comment>
<reference evidence="5 6" key="1">
    <citation type="journal article" date="2019" name="Int. J. Syst. Evol. Microbiol.">
        <title>The Global Catalogue of Microorganisms (GCM) 10K type strain sequencing project: providing services to taxonomists for standard genome sequencing and annotation.</title>
        <authorList>
            <consortium name="The Broad Institute Genomics Platform"/>
            <consortium name="The Broad Institute Genome Sequencing Center for Infectious Disease"/>
            <person name="Wu L."/>
            <person name="Ma J."/>
        </authorList>
    </citation>
    <scope>NUCLEOTIDE SEQUENCE [LARGE SCALE GENOMIC DNA]</scope>
    <source>
        <strain evidence="5 6">CGMCC 1.12859</strain>
    </source>
</reference>
<evidence type="ECO:0000256" key="2">
    <source>
        <dbReference type="ARBA" id="ARBA00049666"/>
    </source>
</evidence>
<feature type="compositionally biased region" description="Acidic residues" evidence="3">
    <location>
        <begin position="395"/>
        <end position="407"/>
    </location>
</feature>
<feature type="compositionally biased region" description="Basic and acidic residues" evidence="3">
    <location>
        <begin position="273"/>
        <end position="284"/>
    </location>
</feature>
<feature type="compositionally biased region" description="Basic and acidic residues" evidence="3">
    <location>
        <begin position="292"/>
        <end position="307"/>
    </location>
</feature>
<dbReference type="InterPro" id="IPR027417">
    <property type="entry name" value="P-loop_NTPase"/>
</dbReference>
<evidence type="ECO:0000259" key="4">
    <source>
        <dbReference type="Pfam" id="PF13476"/>
    </source>
</evidence>
<dbReference type="SUPFAM" id="SSF75712">
    <property type="entry name" value="Rad50 coiled-coil Zn hook"/>
    <property type="match status" value="1"/>
</dbReference>
<feature type="domain" description="Rad50/SbcC-type AAA" evidence="4">
    <location>
        <begin position="5"/>
        <end position="277"/>
    </location>
</feature>
<dbReference type="EMBL" id="JBHUCZ010000002">
    <property type="protein sequence ID" value="MFD1566994.1"/>
    <property type="molecule type" value="Genomic_DNA"/>
</dbReference>
<feature type="region of interest" description="Disordered" evidence="3">
    <location>
        <begin position="197"/>
        <end position="219"/>
    </location>
</feature>
<feature type="compositionally biased region" description="Polar residues" evidence="3">
    <location>
        <begin position="348"/>
        <end position="362"/>
    </location>
</feature>
<sequence>MHFKSLTLEDIRSYDDETVEFSDGENLIFGPNGAGKSTILQGLFGGLFQTNITKKKVNSEFNLDELVRKQEDSGRIELTFVVGGEEYTVEWVIEKTYDDDGEVDGAKTKSGYPKLSSPAMEETISGFRAVQSDIQEIVGMDAISFVNSVYVQQGDITRLIHADTETRRGILDGLLGLDRMDELIERADDVRLEYGRAKRHAKSRREETQNRLDDLPAIDDLEEQIGDLQEEESEREDEIADLEDTLERLEDRKEDNEEKLERIEELEGEIDEVEKKLGQARDDRDEYEGDLTEEKSTRSELESKLDEAEGSLVDARSVEVVDDIDLSDHESAEEQLQQAREEAEDARSTVQSIEQGEISNIENDLDHLERDIESTVGEIRESWSAINKGQNEKENAEEEREEAEERVDELEAELAEMRATIGELASELDIPSDESLDTVAEDRIPGKREELSNRREEVRQTIGELETLEEQVDQLTVSGRCPVCKANEEAHDIDAESVAEEHRSELQDAKDELAELDATKDSLEELETKVNDARELRDNDLDDARQAVEDGESAVAEAEADIEDAQEELQSLSEDLAKHKAEREEKESELRDAKERLREAEEHVDEAEEKEAAVETVVEWFEEVSELRDDIQQCDENIGNLSKLLEQAEERVDELEEDKEELEDELGDLDGEELREEISEIEGYIDEYESDKADAEERLEDVKGEIVEHRQTKEQVREEKERKAMLDEQVTWAAEHVEEAEQLQEAYKTVRGKLRKRNLAKLNKYTNEMFSELYQSQSYRGVRIDKKYNIHLVTSDNELLEPELSSGGESTILNLALRAGVYRIIAEREGVAGAALPPFILDEPTTFLDEDHVGELQTMIDTISEWDVPQVLVVSHDEHLIENSDRAIQVAKNPSTETSKIIRPDEAEQVV</sequence>
<feature type="compositionally biased region" description="Basic and acidic residues" evidence="3">
    <location>
        <begin position="440"/>
        <end position="457"/>
    </location>
</feature>
<feature type="region of interest" description="Disordered" evidence="3">
    <location>
        <begin position="490"/>
        <end position="611"/>
    </location>
</feature>
<feature type="compositionally biased region" description="Acidic residues" evidence="3">
    <location>
        <begin position="558"/>
        <end position="567"/>
    </location>
</feature>
<feature type="compositionally biased region" description="Basic and acidic residues" evidence="3">
    <location>
        <begin position="575"/>
        <end position="601"/>
    </location>
</feature>
<gene>
    <name evidence="5" type="ORF">ACFSAU_05785</name>
</gene>
<accession>A0ABD6BQY6</accession>
<feature type="compositionally biased region" description="Basic and acidic residues" evidence="3">
    <location>
        <begin position="490"/>
        <end position="548"/>
    </location>
</feature>
<dbReference type="RefSeq" id="WP_267646562.1">
    <property type="nucleotide sequence ID" value="NZ_JANHGR010000001.1"/>
</dbReference>
<protein>
    <submittedName>
        <fullName evidence="5">AAA family ATPase</fullName>
    </submittedName>
</protein>
<evidence type="ECO:0000313" key="5">
    <source>
        <dbReference type="EMBL" id="MFD1566994.1"/>
    </source>
</evidence>
<dbReference type="Pfam" id="PF13476">
    <property type="entry name" value="AAA_23"/>
    <property type="match status" value="1"/>
</dbReference>
<evidence type="ECO:0000313" key="6">
    <source>
        <dbReference type="Proteomes" id="UP001597139"/>
    </source>
</evidence>
<evidence type="ECO:0000256" key="3">
    <source>
        <dbReference type="SAM" id="MobiDB-lite"/>
    </source>
</evidence>
<keyword evidence="6" id="KW-1185">Reference proteome</keyword>
<feature type="region of interest" description="Disordered" evidence="3">
    <location>
        <begin position="271"/>
        <end position="366"/>
    </location>
</feature>